<evidence type="ECO:0000313" key="8">
    <source>
        <dbReference type="Proteomes" id="UP000014978"/>
    </source>
</evidence>
<dbReference type="SUPFAM" id="SSF54928">
    <property type="entry name" value="RNA-binding domain, RBD"/>
    <property type="match status" value="2"/>
</dbReference>
<dbReference type="VEuPathDB" id="MicrosporidiaDB:SLOPH_1471"/>
<dbReference type="Proteomes" id="UP000014978">
    <property type="component" value="Unassembled WGS sequence"/>
</dbReference>
<keyword evidence="8" id="KW-1185">Reference proteome</keyword>
<dbReference type="InterPro" id="IPR012677">
    <property type="entry name" value="Nucleotide-bd_a/b_plait_sf"/>
</dbReference>
<reference evidence="8" key="1">
    <citation type="journal article" date="2013" name="PLoS Genet.">
        <title>The genome of Spraguea lophii and the basis of host-microsporidian interactions.</title>
        <authorList>
            <person name="Campbell S.E."/>
            <person name="Williams T.A."/>
            <person name="Yousuf A."/>
            <person name="Soanes D.M."/>
            <person name="Paszkiewicz K.H."/>
            <person name="Williams B.A.P."/>
        </authorList>
    </citation>
    <scope>NUCLEOTIDE SEQUENCE [LARGE SCALE GENOMIC DNA]</scope>
    <source>
        <strain evidence="8">42_110</strain>
    </source>
</reference>
<sequence length="368" mass="43475">MRIVATNVKNHEKLKDHLKNYGIITEFKIYSNKIIIGFSKEEDGIRAVNGTDKMYIENKRVNIKILKNINNDVINETKEEFKSDKFHKEYDLIRIINIMDLKDKLSLSEIEFKEQIKQCFSEFFKIIDITFSDEVILKVVRENSMNKKIIFCGRIVKYKKIININLFLTFSSVLNNVEDKISFIKDKDIGVKSTILETEIIQNNIKFLYENNIDINNISHINRKGLLVRNEIVIDGIKARVSTNGSLSLLYFTTEEECERNKIIIEQRCRYVEYMPVSKKNEKEEINIATNKLLIKNIPFQATKEEIKKLFSKFKIKGIRVPKNNEGRIRGFAFLEMENVDEARYVYEWYGKFTHLYGRRLIIEYSNN</sequence>
<gene>
    <name evidence="7" type="ORF">SLOPH_1471</name>
</gene>
<accession>S7W9Q2</accession>
<proteinExistence type="predicted"/>
<comment type="subcellular location">
    <subcellularLocation>
        <location evidence="1">Nucleus</location>
    </subcellularLocation>
</comment>
<keyword evidence="2" id="KW-0677">Repeat</keyword>
<evidence type="ECO:0000256" key="5">
    <source>
        <dbReference type="PROSITE-ProRule" id="PRU00176"/>
    </source>
</evidence>
<dbReference type="InParanoid" id="S7W9Q2"/>
<dbReference type="Gene3D" id="3.30.70.330">
    <property type="match status" value="1"/>
</dbReference>
<dbReference type="InterPro" id="IPR051945">
    <property type="entry name" value="RRM_MRD1_RNA_proc_ribogen"/>
</dbReference>
<keyword evidence="3 5" id="KW-0694">RNA-binding</keyword>
<name>S7W9Q2_SPRLO</name>
<feature type="domain" description="RRM" evidence="6">
    <location>
        <begin position="291"/>
        <end position="368"/>
    </location>
</feature>
<dbReference type="GO" id="GO:0003729">
    <property type="term" value="F:mRNA binding"/>
    <property type="evidence" value="ECO:0007669"/>
    <property type="project" value="TreeGrafter"/>
</dbReference>
<keyword evidence="4" id="KW-0539">Nucleus</keyword>
<evidence type="ECO:0000256" key="4">
    <source>
        <dbReference type="ARBA" id="ARBA00023242"/>
    </source>
</evidence>
<evidence type="ECO:0000256" key="1">
    <source>
        <dbReference type="ARBA" id="ARBA00004123"/>
    </source>
</evidence>
<evidence type="ECO:0000313" key="7">
    <source>
        <dbReference type="EMBL" id="EPR79591.1"/>
    </source>
</evidence>
<evidence type="ECO:0000259" key="6">
    <source>
        <dbReference type="PROSITE" id="PS50102"/>
    </source>
</evidence>
<dbReference type="STRING" id="1358809.S7W9Q2"/>
<dbReference type="InterPro" id="IPR000504">
    <property type="entry name" value="RRM_dom"/>
</dbReference>
<dbReference type="AlphaFoldDB" id="S7W9Q2"/>
<organism evidence="7 8">
    <name type="scientific">Spraguea lophii (strain 42_110)</name>
    <name type="common">Microsporidian parasite</name>
    <dbReference type="NCBI Taxonomy" id="1358809"/>
    <lineage>
        <taxon>Eukaryota</taxon>
        <taxon>Fungi</taxon>
        <taxon>Fungi incertae sedis</taxon>
        <taxon>Microsporidia</taxon>
        <taxon>Spragueidae</taxon>
        <taxon>Spraguea</taxon>
    </lineage>
</organism>
<dbReference type="EMBL" id="ATCN01000188">
    <property type="protein sequence ID" value="EPR79591.1"/>
    <property type="molecule type" value="Genomic_DNA"/>
</dbReference>
<dbReference type="PANTHER" id="PTHR48039">
    <property type="entry name" value="RNA-BINDING MOTIF PROTEIN 14B"/>
    <property type="match status" value="1"/>
</dbReference>
<dbReference type="Pfam" id="PF00076">
    <property type="entry name" value="RRM_1"/>
    <property type="match status" value="1"/>
</dbReference>
<dbReference type="SMART" id="SM00360">
    <property type="entry name" value="RRM"/>
    <property type="match status" value="2"/>
</dbReference>
<dbReference type="HOGENOM" id="CLU_669075_0_0_1"/>
<dbReference type="PANTHER" id="PTHR48039:SF5">
    <property type="entry name" value="RNA-BINDING PROTEIN 28"/>
    <property type="match status" value="1"/>
</dbReference>
<evidence type="ECO:0000256" key="3">
    <source>
        <dbReference type="ARBA" id="ARBA00022884"/>
    </source>
</evidence>
<dbReference type="OrthoDB" id="439639at2759"/>
<comment type="caution">
    <text evidence="7">The sequence shown here is derived from an EMBL/GenBank/DDBJ whole genome shotgun (WGS) entry which is preliminary data.</text>
</comment>
<evidence type="ECO:0000256" key="2">
    <source>
        <dbReference type="ARBA" id="ARBA00022737"/>
    </source>
</evidence>
<dbReference type="GO" id="GO:0005634">
    <property type="term" value="C:nucleus"/>
    <property type="evidence" value="ECO:0007669"/>
    <property type="project" value="UniProtKB-SubCell"/>
</dbReference>
<protein>
    <submittedName>
        <fullName evidence="7">Polyadenylate binding proteim</fullName>
    </submittedName>
</protein>
<dbReference type="InterPro" id="IPR035979">
    <property type="entry name" value="RBD_domain_sf"/>
</dbReference>
<dbReference type="PROSITE" id="PS50102">
    <property type="entry name" value="RRM"/>
    <property type="match status" value="1"/>
</dbReference>